<comment type="caution">
    <text evidence="2">The sequence shown here is derived from an EMBL/GenBank/DDBJ whole genome shotgun (WGS) entry which is preliminary data.</text>
</comment>
<dbReference type="AlphaFoldDB" id="A0A9W8NH63"/>
<keyword evidence="3" id="KW-1185">Reference proteome</keyword>
<organism evidence="2 3">
    <name type="scientific">Xylaria arbuscula</name>
    <dbReference type="NCBI Taxonomy" id="114810"/>
    <lineage>
        <taxon>Eukaryota</taxon>
        <taxon>Fungi</taxon>
        <taxon>Dikarya</taxon>
        <taxon>Ascomycota</taxon>
        <taxon>Pezizomycotina</taxon>
        <taxon>Sordariomycetes</taxon>
        <taxon>Xylariomycetidae</taxon>
        <taxon>Xylariales</taxon>
        <taxon>Xylariaceae</taxon>
        <taxon>Xylaria</taxon>
    </lineage>
</organism>
<dbReference type="Proteomes" id="UP001148614">
    <property type="component" value="Unassembled WGS sequence"/>
</dbReference>
<name>A0A9W8NH63_9PEZI</name>
<dbReference type="EMBL" id="JANPWZ010000536">
    <property type="protein sequence ID" value="KAJ3575519.1"/>
    <property type="molecule type" value="Genomic_DNA"/>
</dbReference>
<sequence>MTNPKILITGASGYVGGTVLAQYLTSTVPEIKNASYSVLVRKQEQADQYASQGITPYLLAGLEDQDAVQQLASQFDIVVHAADSTNATAAEALIYGLRDGAQQKRAEATPPCLIHLSGVSSLGDRPVSQPSTIISHEFSDKHDDIYSYMKWRESINTYAQRKTDLAVIDAGEKAGVQTYVIKAPRIYGRGTGLFNKKSVHIPVLIGGAIAAGQPEYIAEGAGVWDDVHVLDLANFYELLLGKILKKEYIPTGIKPFFFVQSIRHSWKELAVGMAKAGIQSGALKGEETRSIGLSEATRKYGSGDTGLTEVTFASSSVTKADLATEMGWVSEKTEEDFQQSLLDDFEAAISS</sequence>
<reference evidence="2" key="1">
    <citation type="submission" date="2022-07" db="EMBL/GenBank/DDBJ databases">
        <title>Genome Sequence of Xylaria arbuscula.</title>
        <authorList>
            <person name="Buettner E."/>
        </authorList>
    </citation>
    <scope>NUCLEOTIDE SEQUENCE</scope>
    <source>
        <strain evidence="2">VT107</strain>
    </source>
</reference>
<evidence type="ECO:0000313" key="3">
    <source>
        <dbReference type="Proteomes" id="UP001148614"/>
    </source>
</evidence>
<feature type="domain" description="NAD-dependent epimerase/dehydratase" evidence="1">
    <location>
        <begin position="6"/>
        <end position="242"/>
    </location>
</feature>
<evidence type="ECO:0000259" key="1">
    <source>
        <dbReference type="Pfam" id="PF01370"/>
    </source>
</evidence>
<dbReference type="VEuPathDB" id="FungiDB:F4678DRAFT_437601"/>
<gene>
    <name evidence="2" type="ORF">NPX13_g4007</name>
</gene>
<dbReference type="Gene3D" id="3.40.50.720">
    <property type="entry name" value="NAD(P)-binding Rossmann-like Domain"/>
    <property type="match status" value="1"/>
</dbReference>
<dbReference type="InterPro" id="IPR001509">
    <property type="entry name" value="Epimerase_deHydtase"/>
</dbReference>
<dbReference type="PANTHER" id="PTHR48079:SF6">
    <property type="entry name" value="NAD(P)-BINDING DOMAIN-CONTAINING PROTEIN-RELATED"/>
    <property type="match status" value="1"/>
</dbReference>
<dbReference type="PANTHER" id="PTHR48079">
    <property type="entry name" value="PROTEIN YEEZ"/>
    <property type="match status" value="1"/>
</dbReference>
<dbReference type="GO" id="GO:0005737">
    <property type="term" value="C:cytoplasm"/>
    <property type="evidence" value="ECO:0007669"/>
    <property type="project" value="TreeGrafter"/>
</dbReference>
<evidence type="ECO:0000313" key="2">
    <source>
        <dbReference type="EMBL" id="KAJ3575519.1"/>
    </source>
</evidence>
<dbReference type="InterPro" id="IPR051783">
    <property type="entry name" value="NAD(P)-dependent_oxidoreduct"/>
</dbReference>
<accession>A0A9W8NH63</accession>
<protein>
    <recommendedName>
        <fullName evidence="1">NAD-dependent epimerase/dehydratase domain-containing protein</fullName>
    </recommendedName>
</protein>
<dbReference type="InterPro" id="IPR036291">
    <property type="entry name" value="NAD(P)-bd_dom_sf"/>
</dbReference>
<dbReference type="Pfam" id="PF01370">
    <property type="entry name" value="Epimerase"/>
    <property type="match status" value="1"/>
</dbReference>
<dbReference type="GO" id="GO:0004029">
    <property type="term" value="F:aldehyde dehydrogenase (NAD+) activity"/>
    <property type="evidence" value="ECO:0007669"/>
    <property type="project" value="TreeGrafter"/>
</dbReference>
<proteinExistence type="predicted"/>
<dbReference type="SUPFAM" id="SSF51735">
    <property type="entry name" value="NAD(P)-binding Rossmann-fold domains"/>
    <property type="match status" value="1"/>
</dbReference>